<keyword evidence="3" id="KW-1185">Reference proteome</keyword>
<proteinExistence type="predicted"/>
<keyword evidence="1" id="KW-0812">Transmembrane</keyword>
<protein>
    <submittedName>
        <fullName evidence="2">Uncharacterized protein</fullName>
    </submittedName>
</protein>
<organism evidence="2 3">
    <name type="scientific">Roseimaritima ulvae</name>
    <dbReference type="NCBI Taxonomy" id="980254"/>
    <lineage>
        <taxon>Bacteria</taxon>
        <taxon>Pseudomonadati</taxon>
        <taxon>Planctomycetota</taxon>
        <taxon>Planctomycetia</taxon>
        <taxon>Pirellulales</taxon>
        <taxon>Pirellulaceae</taxon>
        <taxon>Roseimaritima</taxon>
    </lineage>
</organism>
<dbReference type="Proteomes" id="UP000325286">
    <property type="component" value="Chromosome"/>
</dbReference>
<dbReference type="AlphaFoldDB" id="A0A5B9R6L7"/>
<feature type="transmembrane region" description="Helical" evidence="1">
    <location>
        <begin position="15"/>
        <end position="35"/>
    </location>
</feature>
<keyword evidence="1" id="KW-1133">Transmembrane helix</keyword>
<reference evidence="2 3" key="1">
    <citation type="submission" date="2019-08" db="EMBL/GenBank/DDBJ databases">
        <title>Deep-cultivation of Planctomycetes and their phenomic and genomic characterization uncovers novel biology.</title>
        <authorList>
            <person name="Wiegand S."/>
            <person name="Jogler M."/>
            <person name="Boedeker C."/>
            <person name="Pinto D."/>
            <person name="Vollmers J."/>
            <person name="Rivas-Marin E."/>
            <person name="Kohn T."/>
            <person name="Peeters S.H."/>
            <person name="Heuer A."/>
            <person name="Rast P."/>
            <person name="Oberbeckmann S."/>
            <person name="Bunk B."/>
            <person name="Jeske O."/>
            <person name="Meyerdierks A."/>
            <person name="Storesund J.E."/>
            <person name="Kallscheuer N."/>
            <person name="Luecker S."/>
            <person name="Lage O.M."/>
            <person name="Pohl T."/>
            <person name="Merkel B.J."/>
            <person name="Hornburger P."/>
            <person name="Mueller R.-W."/>
            <person name="Bruemmer F."/>
            <person name="Labrenz M."/>
            <person name="Spormann A.M."/>
            <person name="Op den Camp H."/>
            <person name="Overmann J."/>
            <person name="Amann R."/>
            <person name="Jetten M.S.M."/>
            <person name="Mascher T."/>
            <person name="Medema M.H."/>
            <person name="Devos D.P."/>
            <person name="Kaster A.-K."/>
            <person name="Ovreas L."/>
            <person name="Rohde M."/>
            <person name="Galperin M.Y."/>
            <person name="Jogler C."/>
        </authorList>
    </citation>
    <scope>NUCLEOTIDE SEQUENCE [LARGE SCALE GENOMIC DNA]</scope>
    <source>
        <strain evidence="2 3">UC8</strain>
    </source>
</reference>
<sequence length="263" mass="29483">MGRVTDTVATVNSTIRTVLATVVLFFLGGTGWVVYDKVTRDQRELQMAQDQLTLAQSQLGDAEQQIVGLEGDLQVAGEQIDRLETSLRLLKMDQRLARLDIVDQTTDQQGMVQTTVRFHELTPDGEPVGDPREFTVDGDVVYLDNWVVKFEDEFVEQAHLQRGTSLALFRRIFGEQQKPADGFALDQVGLLPQAYARGGQPSEFEQQIWDEFWTFANDREKAREKGIRAAHGEAVSIKAEKGRSYRIVLRASDGLSIVPIDGE</sequence>
<evidence type="ECO:0000256" key="1">
    <source>
        <dbReference type="SAM" id="Phobius"/>
    </source>
</evidence>
<dbReference type="KEGG" id="rul:UC8_42550"/>
<dbReference type="OrthoDB" id="259658at2"/>
<dbReference type="RefSeq" id="WP_068136741.1">
    <property type="nucleotide sequence ID" value="NZ_CP042914.1"/>
</dbReference>
<evidence type="ECO:0000313" key="2">
    <source>
        <dbReference type="EMBL" id="QEG42221.1"/>
    </source>
</evidence>
<keyword evidence="1" id="KW-0472">Membrane</keyword>
<evidence type="ECO:0000313" key="3">
    <source>
        <dbReference type="Proteomes" id="UP000325286"/>
    </source>
</evidence>
<accession>A0A5B9R6L7</accession>
<gene>
    <name evidence="2" type="ORF">UC8_42550</name>
</gene>
<name>A0A5B9R6L7_9BACT</name>
<dbReference type="EMBL" id="CP042914">
    <property type="protein sequence ID" value="QEG42221.1"/>
    <property type="molecule type" value="Genomic_DNA"/>
</dbReference>